<dbReference type="InterPro" id="IPR044840">
    <property type="entry name" value="Nup188"/>
</dbReference>
<reference evidence="3" key="1">
    <citation type="submission" date="2025-08" db="UniProtKB">
        <authorList>
            <consortium name="RefSeq"/>
        </authorList>
    </citation>
    <scope>IDENTIFICATION</scope>
    <source>
        <tissue evidence="3">Muscle</tissue>
    </source>
</reference>
<dbReference type="PANTHER" id="PTHR31431">
    <property type="entry name" value="NUCLEOPORIN NUP188 HOMOLOG"/>
    <property type="match status" value="1"/>
</dbReference>
<organism evidence="2 3">
    <name type="scientific">Limulus polyphemus</name>
    <name type="common">Atlantic horseshoe crab</name>
    <dbReference type="NCBI Taxonomy" id="6850"/>
    <lineage>
        <taxon>Eukaryota</taxon>
        <taxon>Metazoa</taxon>
        <taxon>Ecdysozoa</taxon>
        <taxon>Arthropoda</taxon>
        <taxon>Chelicerata</taxon>
        <taxon>Merostomata</taxon>
        <taxon>Xiphosura</taxon>
        <taxon>Limulidae</taxon>
        <taxon>Limulus</taxon>
    </lineage>
</organism>
<gene>
    <name evidence="3" type="primary">LOC106464132</name>
</gene>
<evidence type="ECO:0000259" key="1">
    <source>
        <dbReference type="Pfam" id="PF10487"/>
    </source>
</evidence>
<sequence length="284" mass="33347">MPNLSAKDLWVLISGSSVLKSKELVGTQLENNASKIQNGVNYFKEPSKTSVEGLKKDSFEEPLLEFIKKLSQLLNVEEEQCYQLFCSYLLYEYKGTQGTLKTLLGNERHIQPMLHEIWNFYYSERLYILLCLKHILGHWQDTSHPYQELYEGFLETINKEGGLVHKLINQLETLTTLEGPIRDTHGQYMTENLTYSWVTFNLKEQCELLQLLLLYYREMEPAVEEVQQLLTIFQKHSFGLKQPYRQLVHETSQYLVDLIGYLEALLVVEMLELEWLFKSQECET</sequence>
<name>A0ABM1SV63_LIMPO</name>
<feature type="domain" description="Nucleoporin Nup188 N-terminal" evidence="1">
    <location>
        <begin position="43"/>
        <end position="280"/>
    </location>
</feature>
<dbReference type="Pfam" id="PF10487">
    <property type="entry name" value="Nup188_N"/>
    <property type="match status" value="1"/>
</dbReference>
<keyword evidence="2" id="KW-1185">Reference proteome</keyword>
<evidence type="ECO:0000313" key="3">
    <source>
        <dbReference type="RefSeq" id="XP_022247519.1"/>
    </source>
</evidence>
<dbReference type="GeneID" id="106464132"/>
<dbReference type="Proteomes" id="UP000694941">
    <property type="component" value="Unplaced"/>
</dbReference>
<accession>A0ABM1SV63</accession>
<protein>
    <submittedName>
        <fullName evidence="3">Nucleoporin NUP188 homolog</fullName>
    </submittedName>
</protein>
<proteinExistence type="predicted"/>
<dbReference type="InterPro" id="IPR018864">
    <property type="entry name" value="Nucleoporin_Nup188_N"/>
</dbReference>
<dbReference type="PANTHER" id="PTHR31431:SF1">
    <property type="entry name" value="NUCLEOPORIN NUP188"/>
    <property type="match status" value="1"/>
</dbReference>
<dbReference type="RefSeq" id="XP_022247519.1">
    <property type="nucleotide sequence ID" value="XM_022391811.1"/>
</dbReference>
<evidence type="ECO:0000313" key="2">
    <source>
        <dbReference type="Proteomes" id="UP000694941"/>
    </source>
</evidence>